<keyword evidence="1" id="KW-0812">Transmembrane</keyword>
<keyword evidence="3" id="KW-1185">Reference proteome</keyword>
<feature type="transmembrane region" description="Helical" evidence="1">
    <location>
        <begin position="30"/>
        <end position="47"/>
    </location>
</feature>
<name>A0ABW8RNU4_9BACI</name>
<keyword evidence="1" id="KW-1133">Transmembrane helix</keyword>
<dbReference type="Proteomes" id="UP001623041">
    <property type="component" value="Unassembled WGS sequence"/>
</dbReference>
<protein>
    <submittedName>
        <fullName evidence="2">DUF5317 domain-containing protein</fullName>
    </submittedName>
</protein>
<organism evidence="2 3">
    <name type="scientific">Bacillus salipaludis</name>
    <dbReference type="NCBI Taxonomy" id="2547811"/>
    <lineage>
        <taxon>Bacteria</taxon>
        <taxon>Bacillati</taxon>
        <taxon>Bacillota</taxon>
        <taxon>Bacilli</taxon>
        <taxon>Bacillales</taxon>
        <taxon>Bacillaceae</taxon>
        <taxon>Bacillus</taxon>
    </lineage>
</organism>
<accession>A0ABW8RNU4</accession>
<comment type="caution">
    <text evidence="2">The sequence shown here is derived from an EMBL/GenBank/DDBJ whole genome shotgun (WGS) entry which is preliminary data.</text>
</comment>
<reference evidence="2 3" key="1">
    <citation type="submission" date="2024-11" db="EMBL/GenBank/DDBJ databases">
        <authorList>
            <person name="Lucas J.A."/>
        </authorList>
    </citation>
    <scope>NUCLEOTIDE SEQUENCE [LARGE SCALE GENOMIC DNA]</scope>
    <source>
        <strain evidence="2 3">Z 5.4</strain>
    </source>
</reference>
<evidence type="ECO:0000313" key="3">
    <source>
        <dbReference type="Proteomes" id="UP001623041"/>
    </source>
</evidence>
<gene>
    <name evidence="2" type="ORF">ACJEBI_20540</name>
</gene>
<feature type="transmembrane region" description="Helical" evidence="1">
    <location>
        <begin position="81"/>
        <end position="98"/>
    </location>
</feature>
<evidence type="ECO:0000313" key="2">
    <source>
        <dbReference type="EMBL" id="MFK9093855.1"/>
    </source>
</evidence>
<dbReference type="InterPro" id="IPR035168">
    <property type="entry name" value="DUF5317"/>
</dbReference>
<evidence type="ECO:0000256" key="1">
    <source>
        <dbReference type="SAM" id="Phobius"/>
    </source>
</evidence>
<proteinExistence type="predicted"/>
<feature type="transmembrane region" description="Helical" evidence="1">
    <location>
        <begin position="53"/>
        <end position="74"/>
    </location>
</feature>
<keyword evidence="1" id="KW-0472">Membrane</keyword>
<dbReference type="RefSeq" id="WP_406582353.1">
    <property type="nucleotide sequence ID" value="NZ_JBJHQH010000017.1"/>
</dbReference>
<sequence length="198" mass="22041">MVFDGIIISFIVGFLRKGNLRALAQLKLKWGWIFPLLMVVQLAVFMLQNDSKFLGQISGSIYIVVYVLGLLFLYMNRHNPGFILILLGVFLNFLVMVVNGGRMPVSMDAAAILDPAYVEILKESLYAKHTMLTASTHLGFLGDVIPISDPYPRTQIISIGDIVMNIGIFFFIQYLMVRHPAAKIGDTTSISLKGGEKQ</sequence>
<dbReference type="Pfam" id="PF17248">
    <property type="entry name" value="DUF5317"/>
    <property type="match status" value="1"/>
</dbReference>
<feature type="transmembrane region" description="Helical" evidence="1">
    <location>
        <begin position="156"/>
        <end position="177"/>
    </location>
</feature>
<dbReference type="EMBL" id="JBJHQH010000017">
    <property type="protein sequence ID" value="MFK9093855.1"/>
    <property type="molecule type" value="Genomic_DNA"/>
</dbReference>